<sequence>MDSDSIFEEEPTVVVEDSCAEKSSIFSDWLSGLDCPPELEDAYIHNRPLTEAERAKLTQIEAQVNLPGRKRTITELDAQIEDLQRRRDRLVKETIALSGSLGRLCERLGAPIRRVPFEVLREIAAYSHPSQPAPTLAQFKSAFAGVCSTWRDAALSSPQLWATLYIRIGSRASLKAAGVSEWFRRANGHPITLYLDFVRNPGTPMARLTDITHFFRSISPSLVCLSHLGIRARNLDTLKSLFEEPLNWDISELHQLDIRTHFLGGLKLSSPQDPLKLFKSPPPLTRLTLAPLIDNSQSKAVEWAERWPPSWVSPRIFNFDAQWSQLTYIRLSAPIDLGLGRRPPTITLRI</sequence>
<dbReference type="STRING" id="945553.A0A0D2NTE6"/>
<dbReference type="Proteomes" id="UP000054270">
    <property type="component" value="Unassembled WGS sequence"/>
</dbReference>
<keyword evidence="2" id="KW-1185">Reference proteome</keyword>
<evidence type="ECO:0000313" key="1">
    <source>
        <dbReference type="EMBL" id="KJA19841.1"/>
    </source>
</evidence>
<gene>
    <name evidence="1" type="ORF">HYPSUDRAFT_851820</name>
</gene>
<evidence type="ECO:0000313" key="2">
    <source>
        <dbReference type="Proteomes" id="UP000054270"/>
    </source>
</evidence>
<protein>
    <submittedName>
        <fullName evidence="1">Uncharacterized protein</fullName>
    </submittedName>
</protein>
<dbReference type="AlphaFoldDB" id="A0A0D2NTE6"/>
<reference evidence="2" key="1">
    <citation type="submission" date="2014-04" db="EMBL/GenBank/DDBJ databases">
        <title>Evolutionary Origins and Diversification of the Mycorrhizal Mutualists.</title>
        <authorList>
            <consortium name="DOE Joint Genome Institute"/>
            <consortium name="Mycorrhizal Genomics Consortium"/>
            <person name="Kohler A."/>
            <person name="Kuo A."/>
            <person name="Nagy L.G."/>
            <person name="Floudas D."/>
            <person name="Copeland A."/>
            <person name="Barry K.W."/>
            <person name="Cichocki N."/>
            <person name="Veneault-Fourrey C."/>
            <person name="LaButti K."/>
            <person name="Lindquist E.A."/>
            <person name="Lipzen A."/>
            <person name="Lundell T."/>
            <person name="Morin E."/>
            <person name="Murat C."/>
            <person name="Riley R."/>
            <person name="Ohm R."/>
            <person name="Sun H."/>
            <person name="Tunlid A."/>
            <person name="Henrissat B."/>
            <person name="Grigoriev I.V."/>
            <person name="Hibbett D.S."/>
            <person name="Martin F."/>
        </authorList>
    </citation>
    <scope>NUCLEOTIDE SEQUENCE [LARGE SCALE GENOMIC DNA]</scope>
    <source>
        <strain evidence="2">FD-334 SS-4</strain>
    </source>
</reference>
<dbReference type="EMBL" id="KN817573">
    <property type="protein sequence ID" value="KJA19841.1"/>
    <property type="molecule type" value="Genomic_DNA"/>
</dbReference>
<organism evidence="1 2">
    <name type="scientific">Hypholoma sublateritium (strain FD-334 SS-4)</name>
    <dbReference type="NCBI Taxonomy" id="945553"/>
    <lineage>
        <taxon>Eukaryota</taxon>
        <taxon>Fungi</taxon>
        <taxon>Dikarya</taxon>
        <taxon>Basidiomycota</taxon>
        <taxon>Agaricomycotina</taxon>
        <taxon>Agaricomycetes</taxon>
        <taxon>Agaricomycetidae</taxon>
        <taxon>Agaricales</taxon>
        <taxon>Agaricineae</taxon>
        <taxon>Strophariaceae</taxon>
        <taxon>Hypholoma</taxon>
    </lineage>
</organism>
<accession>A0A0D2NTE6</accession>
<dbReference type="OrthoDB" id="2925107at2759"/>
<proteinExistence type="predicted"/>
<name>A0A0D2NTE6_HYPSF</name>